<dbReference type="PANTHER" id="PTHR31321:SF98">
    <property type="entry name" value="PECTINESTERASE 67-RELATED"/>
    <property type="match status" value="1"/>
</dbReference>
<dbReference type="Proteomes" id="UP001412067">
    <property type="component" value="Unassembled WGS sequence"/>
</dbReference>
<dbReference type="Pfam" id="PF01095">
    <property type="entry name" value="Pectinesterase"/>
    <property type="match status" value="1"/>
</dbReference>
<sequence length="401" mass="44198">MGERRSRGGADEACRSQEQRGRGGISTGEASGLPLAESGRWLRVLDRGPKPSAMIHPSLFLLLLPLLSSPLSLFSDAAILKSPKSKDLIDASLLTLKVPAKPGRTIIVSPSGNDNFTSVQAAINAIPEGNSEWIVVHLRAGTYREKVVIPENKPYIFMRGNGKGKTFIAWDDSMKNNTESATFTVEANNFVAFGISFKNGAPLGAASTPFNQSVAVKVSGDKIAFYHCGFYSYHNTLFDHKGRHYYESCYIQGNIDFIFGRGQTIFQSCEIFVLPDRRTKILGSITAQNRQSLDDNSGFVFTKCKVYGVGDVYLGRAKGAHSRVIFHKSYLSKTVTPAGWTNWSYDGSTENLLYGEHSCHGPGAETAHRVQWSRQLTQEEVAPFLTVDFVDGKDWLPAYYD</sequence>
<evidence type="ECO:0000256" key="6">
    <source>
        <dbReference type="SAM" id="MobiDB-lite"/>
    </source>
</evidence>
<organism evidence="8 9">
    <name type="scientific">Platanthera guangdongensis</name>
    <dbReference type="NCBI Taxonomy" id="2320717"/>
    <lineage>
        <taxon>Eukaryota</taxon>
        <taxon>Viridiplantae</taxon>
        <taxon>Streptophyta</taxon>
        <taxon>Embryophyta</taxon>
        <taxon>Tracheophyta</taxon>
        <taxon>Spermatophyta</taxon>
        <taxon>Magnoliopsida</taxon>
        <taxon>Liliopsida</taxon>
        <taxon>Asparagales</taxon>
        <taxon>Orchidaceae</taxon>
        <taxon>Orchidoideae</taxon>
        <taxon>Orchideae</taxon>
        <taxon>Orchidinae</taxon>
        <taxon>Platanthera</taxon>
    </lineage>
</organism>
<dbReference type="PANTHER" id="PTHR31321">
    <property type="entry name" value="ACYL-COA THIOESTER HYDROLASE YBHC-RELATED"/>
    <property type="match status" value="1"/>
</dbReference>
<dbReference type="InterPro" id="IPR011050">
    <property type="entry name" value="Pectin_lyase_fold/virulence"/>
</dbReference>
<reference evidence="8 9" key="1">
    <citation type="journal article" date="2022" name="Nat. Plants">
        <title>Genomes of leafy and leafless Platanthera orchids illuminate the evolution of mycoheterotrophy.</title>
        <authorList>
            <person name="Li M.H."/>
            <person name="Liu K.W."/>
            <person name="Li Z."/>
            <person name="Lu H.C."/>
            <person name="Ye Q.L."/>
            <person name="Zhang D."/>
            <person name="Wang J.Y."/>
            <person name="Li Y.F."/>
            <person name="Zhong Z.M."/>
            <person name="Liu X."/>
            <person name="Yu X."/>
            <person name="Liu D.K."/>
            <person name="Tu X.D."/>
            <person name="Liu B."/>
            <person name="Hao Y."/>
            <person name="Liao X.Y."/>
            <person name="Jiang Y.T."/>
            <person name="Sun W.H."/>
            <person name="Chen J."/>
            <person name="Chen Y.Q."/>
            <person name="Ai Y."/>
            <person name="Zhai J.W."/>
            <person name="Wu S.S."/>
            <person name="Zhou Z."/>
            <person name="Hsiao Y.Y."/>
            <person name="Wu W.L."/>
            <person name="Chen Y.Y."/>
            <person name="Lin Y.F."/>
            <person name="Hsu J.L."/>
            <person name="Li C.Y."/>
            <person name="Wang Z.W."/>
            <person name="Zhao X."/>
            <person name="Zhong W.Y."/>
            <person name="Ma X.K."/>
            <person name="Ma L."/>
            <person name="Huang J."/>
            <person name="Chen G.Z."/>
            <person name="Huang M.Z."/>
            <person name="Huang L."/>
            <person name="Peng D.H."/>
            <person name="Luo Y.B."/>
            <person name="Zou S.Q."/>
            <person name="Chen S.P."/>
            <person name="Lan S."/>
            <person name="Tsai W.C."/>
            <person name="Van de Peer Y."/>
            <person name="Liu Z.J."/>
        </authorList>
    </citation>
    <scope>NUCLEOTIDE SEQUENCE [LARGE SCALE GENOMIC DNA]</scope>
    <source>
        <strain evidence="8">Lor288</strain>
    </source>
</reference>
<proteinExistence type="inferred from homology"/>
<dbReference type="Gene3D" id="2.160.20.10">
    <property type="entry name" value="Single-stranded right-handed beta-helix, Pectin lyase-like"/>
    <property type="match status" value="1"/>
</dbReference>
<evidence type="ECO:0000259" key="7">
    <source>
        <dbReference type="Pfam" id="PF01095"/>
    </source>
</evidence>
<dbReference type="SUPFAM" id="SSF51126">
    <property type="entry name" value="Pectin lyase-like"/>
    <property type="match status" value="1"/>
</dbReference>
<feature type="compositionally biased region" description="Basic and acidic residues" evidence="6">
    <location>
        <begin position="1"/>
        <end position="21"/>
    </location>
</feature>
<name>A0ABR2LFE9_9ASPA</name>
<evidence type="ECO:0000313" key="8">
    <source>
        <dbReference type="EMBL" id="KAK8939538.1"/>
    </source>
</evidence>
<comment type="pathway">
    <text evidence="1">Glycan metabolism; pectin degradation; 2-dehydro-3-deoxy-D-gluconate from pectin: step 1/5.</text>
</comment>
<evidence type="ECO:0000256" key="5">
    <source>
        <dbReference type="ARBA" id="ARBA00023085"/>
    </source>
</evidence>
<dbReference type="InterPro" id="IPR000070">
    <property type="entry name" value="Pectinesterase_cat"/>
</dbReference>
<comment type="caution">
    <text evidence="8">The sequence shown here is derived from an EMBL/GenBank/DDBJ whole genome shotgun (WGS) entry which is preliminary data.</text>
</comment>
<accession>A0ABR2LFE9</accession>
<evidence type="ECO:0000313" key="9">
    <source>
        <dbReference type="Proteomes" id="UP001412067"/>
    </source>
</evidence>
<keyword evidence="9" id="KW-1185">Reference proteome</keyword>
<evidence type="ECO:0000256" key="1">
    <source>
        <dbReference type="ARBA" id="ARBA00005184"/>
    </source>
</evidence>
<comment type="similarity">
    <text evidence="2">Belongs to the pectinesterase family.</text>
</comment>
<dbReference type="EMBL" id="JBBWWR010000020">
    <property type="protein sequence ID" value="KAK8939538.1"/>
    <property type="molecule type" value="Genomic_DNA"/>
</dbReference>
<evidence type="ECO:0000256" key="3">
    <source>
        <dbReference type="ARBA" id="ARBA00013229"/>
    </source>
</evidence>
<feature type="region of interest" description="Disordered" evidence="6">
    <location>
        <begin position="1"/>
        <end position="32"/>
    </location>
</feature>
<keyword evidence="4" id="KW-0378">Hydrolase</keyword>
<feature type="domain" description="Pectinesterase catalytic" evidence="7">
    <location>
        <begin position="106"/>
        <end position="392"/>
    </location>
</feature>
<dbReference type="EC" id="3.1.1.11" evidence="3"/>
<dbReference type="InterPro" id="IPR012334">
    <property type="entry name" value="Pectin_lyas_fold"/>
</dbReference>
<evidence type="ECO:0000256" key="2">
    <source>
        <dbReference type="ARBA" id="ARBA00008891"/>
    </source>
</evidence>
<evidence type="ECO:0000256" key="4">
    <source>
        <dbReference type="ARBA" id="ARBA00022801"/>
    </source>
</evidence>
<protein>
    <recommendedName>
        <fullName evidence="3">pectinesterase</fullName>
        <ecNumber evidence="3">3.1.1.11</ecNumber>
    </recommendedName>
</protein>
<gene>
    <name evidence="8" type="primary">PME67</name>
    <name evidence="8" type="ORF">KSP40_PGU020869</name>
</gene>
<keyword evidence="5" id="KW-0063">Aspartyl esterase</keyword>